<dbReference type="CDD" id="cd01168">
    <property type="entry name" value="adenosine_kinase"/>
    <property type="match status" value="1"/>
</dbReference>
<dbReference type="RefSeq" id="WP_011270518.1">
    <property type="nucleotide sequence ID" value="NZ_LANQ01000001.1"/>
</dbReference>
<dbReference type="PROSITE" id="PS00584">
    <property type="entry name" value="PFKB_KINASES_2"/>
    <property type="match status" value="1"/>
</dbReference>
<reference evidence="5 6" key="1">
    <citation type="submission" date="2015-01" db="EMBL/GenBank/DDBJ databases">
        <title>Genome Sequencing of Rickettsiales.</title>
        <authorList>
            <person name="Daugherty S.C."/>
            <person name="Su Q."/>
            <person name="Abolude K."/>
            <person name="Beier-Sexton M."/>
            <person name="Carlyon J.A."/>
            <person name="Carter R."/>
            <person name="Day N.P."/>
            <person name="Dumler S.J."/>
            <person name="Dyachenko V."/>
            <person name="Godinez A."/>
            <person name="Kurtti T.J."/>
            <person name="Lichay M."/>
            <person name="Mullins K.E."/>
            <person name="Ott S."/>
            <person name="Pappas-Brown V."/>
            <person name="Paris D.H."/>
            <person name="Patel P."/>
            <person name="Richards A.L."/>
            <person name="Sadzewicz L."/>
            <person name="Sears K."/>
            <person name="Seidman D."/>
            <person name="Sengamalay N."/>
            <person name="Stenos J."/>
            <person name="Tallon L.J."/>
            <person name="Vincent G."/>
            <person name="Fraser C.M."/>
            <person name="Munderloh U."/>
            <person name="Dunning-Hotopp J.C."/>
        </authorList>
    </citation>
    <scope>NUCLEOTIDE SEQUENCE [LARGE SCALE GENOMIC DNA]</scope>
    <source>
        <strain evidence="5 6">Pedreira</strain>
    </source>
</reference>
<dbReference type="SUPFAM" id="SSF53613">
    <property type="entry name" value="Ribokinase-like"/>
    <property type="match status" value="1"/>
</dbReference>
<evidence type="ECO:0000259" key="4">
    <source>
        <dbReference type="Pfam" id="PF00294"/>
    </source>
</evidence>
<protein>
    <submittedName>
        <fullName evidence="5">PfkB carbohydrate kinase family protein</fullName>
    </submittedName>
</protein>
<evidence type="ECO:0000313" key="5">
    <source>
        <dbReference type="EMBL" id="KJV58356.1"/>
    </source>
</evidence>
<keyword evidence="3 5" id="KW-0418">Kinase</keyword>
<organism evidence="5 6">
    <name type="scientific">Rickettsia felis str. Pedreira</name>
    <dbReference type="NCBI Taxonomy" id="1359196"/>
    <lineage>
        <taxon>Bacteria</taxon>
        <taxon>Pseudomonadati</taxon>
        <taxon>Pseudomonadota</taxon>
        <taxon>Alphaproteobacteria</taxon>
        <taxon>Rickettsiales</taxon>
        <taxon>Rickettsiaceae</taxon>
        <taxon>Rickettsieae</taxon>
        <taxon>Rickettsia</taxon>
        <taxon>spotted fever group</taxon>
    </lineage>
</organism>
<evidence type="ECO:0000256" key="1">
    <source>
        <dbReference type="ARBA" id="ARBA00010688"/>
    </source>
</evidence>
<evidence type="ECO:0000256" key="3">
    <source>
        <dbReference type="ARBA" id="ARBA00022777"/>
    </source>
</evidence>
<accession>A0A0F3MRS6</accession>
<sequence length="310" mass="35320">MQYLKSVKVPKGESVVISKDIAAKISRDLKPISKQLGGSVNNTAAGLANLGTRVSFLGSVAYDNLGKQYIEAIEKYRIYSLIRKVNSSKETGVVNIIISPDGERTMLAYPGISRDLPPLDYKIIKDYKIILLEGYLWHEDGDDDALKEFLHIAKNNEVITAFTFGSYKQVKKYRKKWSELIKEIDIIFSDREQIYALFKNTNWDEVVNNLQKYDTIFVVTDNKNGAHIIYRDQKIYIPAYNIKYITDTTGAGDQFAAGFLYGFLNNYDLEKCRQFGTKTAAKIIQQIGAKPLKITKLNSVKFLFKQYTLK</sequence>
<dbReference type="AlphaFoldDB" id="A0A0F3MRS6"/>
<name>A0A0F3MRS6_RICFI</name>
<feature type="domain" description="Carbohydrate kinase PfkB" evidence="4">
    <location>
        <begin position="32"/>
        <end position="290"/>
    </location>
</feature>
<dbReference type="Pfam" id="PF00294">
    <property type="entry name" value="PfkB"/>
    <property type="match status" value="1"/>
</dbReference>
<dbReference type="InterPro" id="IPR002173">
    <property type="entry name" value="Carboh/pur_kinase_PfkB_CS"/>
</dbReference>
<dbReference type="InterPro" id="IPR011611">
    <property type="entry name" value="PfkB_dom"/>
</dbReference>
<comment type="caution">
    <text evidence="5">The sequence shown here is derived from an EMBL/GenBank/DDBJ whole genome shotgun (WGS) entry which is preliminary data.</text>
</comment>
<evidence type="ECO:0000313" key="6">
    <source>
        <dbReference type="Proteomes" id="UP000033475"/>
    </source>
</evidence>
<dbReference type="GO" id="GO:0016301">
    <property type="term" value="F:kinase activity"/>
    <property type="evidence" value="ECO:0007669"/>
    <property type="project" value="UniProtKB-KW"/>
</dbReference>
<dbReference type="Proteomes" id="UP000033475">
    <property type="component" value="Unassembled WGS sequence"/>
</dbReference>
<dbReference type="InterPro" id="IPR029056">
    <property type="entry name" value="Ribokinase-like"/>
</dbReference>
<comment type="similarity">
    <text evidence="1">Belongs to the carbohydrate kinase PfkB family.</text>
</comment>
<gene>
    <name evidence="5" type="ORF">RFEPED_0737</name>
</gene>
<dbReference type="EMBL" id="LANQ01000001">
    <property type="protein sequence ID" value="KJV58356.1"/>
    <property type="molecule type" value="Genomic_DNA"/>
</dbReference>
<dbReference type="PATRIC" id="fig|1359196.3.peg.715"/>
<keyword evidence="2" id="KW-0808">Transferase</keyword>
<dbReference type="PANTHER" id="PTHR43320">
    <property type="entry name" value="SUGAR KINASE"/>
    <property type="match status" value="1"/>
</dbReference>
<proteinExistence type="inferred from homology"/>
<dbReference type="InterPro" id="IPR052700">
    <property type="entry name" value="Carb_kinase_PfkB-like"/>
</dbReference>
<evidence type="ECO:0000256" key="2">
    <source>
        <dbReference type="ARBA" id="ARBA00022679"/>
    </source>
</evidence>
<dbReference type="Gene3D" id="3.40.1190.20">
    <property type="match status" value="1"/>
</dbReference>
<dbReference type="PANTHER" id="PTHR43320:SF3">
    <property type="entry name" value="CARBOHYDRATE KINASE PFKB DOMAIN-CONTAINING PROTEIN"/>
    <property type="match status" value="1"/>
</dbReference>